<dbReference type="Gene3D" id="3.40.1190.20">
    <property type="match status" value="1"/>
</dbReference>
<evidence type="ECO:0000256" key="3">
    <source>
        <dbReference type="ARBA" id="ARBA00022777"/>
    </source>
</evidence>
<protein>
    <submittedName>
        <fullName evidence="5">Sugar kinase</fullName>
    </submittedName>
</protein>
<sequence length="365" mass="39790">MGDNIVVTFGEIMGRLAPEGFMRFRQGMPGHLQISFSGAEANVAVSNQVMGRHSRFVSALPDNAMGQACLDTVRKFGVDTSFIHSAPGRLGLYFVETGANQRPSSVIYDREHSVISETPADAYNWKGAFSGADWFHISGITPAISKTAAEASLSAVKEAKNAGLSVSCDLNFRKKLWKWEDGTAPRDLAEKTMRKILPYVDVVIGNEEDAWDVLQIKAGDTDVHSGKLEIARYPDVAKKIIAQFPNVTRVAITLRESLSATHNNWGAMLYDSSTDKAFFAPMSDDGYQPFEIKNIVDRVGGGDAFSAGLCYALTDDELSGNLQDALSYAVAASCLCHSIQNDFNYSSRDEVMSLMKGNSSGRVKR</sequence>
<proteinExistence type="inferred from homology"/>
<evidence type="ECO:0000259" key="4">
    <source>
        <dbReference type="Pfam" id="PF00294"/>
    </source>
</evidence>
<evidence type="ECO:0000256" key="2">
    <source>
        <dbReference type="ARBA" id="ARBA00022679"/>
    </source>
</evidence>
<name>A0AAJ1IG38_9SPIO</name>
<reference evidence="5 6" key="1">
    <citation type="submission" date="2022-12" db="EMBL/GenBank/DDBJ databases">
        <title>Metagenome assembled genome from gulf of manar.</title>
        <authorList>
            <person name="Kohli P."/>
            <person name="Pk S."/>
            <person name="Venkata Ramana C."/>
            <person name="Sasikala C."/>
        </authorList>
    </citation>
    <scope>NUCLEOTIDE SEQUENCE [LARGE SCALE GENOMIC DNA]</scope>
    <source>
        <strain evidence="5">JB008</strain>
    </source>
</reference>
<comment type="similarity">
    <text evidence="1">Belongs to the carbohydrate kinase PfkB family.</text>
</comment>
<dbReference type="SUPFAM" id="SSF53613">
    <property type="entry name" value="Ribokinase-like"/>
    <property type="match status" value="1"/>
</dbReference>
<dbReference type="AlphaFoldDB" id="A0AAJ1IG38"/>
<organism evidence="5 6">
    <name type="scientific">Candidatus Thalassospirochaeta sargassi</name>
    <dbReference type="NCBI Taxonomy" id="3119039"/>
    <lineage>
        <taxon>Bacteria</taxon>
        <taxon>Pseudomonadati</taxon>
        <taxon>Spirochaetota</taxon>
        <taxon>Spirochaetia</taxon>
        <taxon>Spirochaetales</taxon>
        <taxon>Spirochaetaceae</taxon>
        <taxon>Candidatus Thalassospirochaeta</taxon>
    </lineage>
</organism>
<dbReference type="Proteomes" id="UP001221217">
    <property type="component" value="Unassembled WGS sequence"/>
</dbReference>
<dbReference type="PANTHER" id="PTHR43320">
    <property type="entry name" value="SUGAR KINASE"/>
    <property type="match status" value="1"/>
</dbReference>
<dbReference type="InterPro" id="IPR029056">
    <property type="entry name" value="Ribokinase-like"/>
</dbReference>
<dbReference type="PANTHER" id="PTHR43320:SF2">
    <property type="entry name" value="2-DEHYDRO-3-DEOXYGLUCONOKINASE_2-DEHYDRO-3-DEOXYGALACTONOKINASE"/>
    <property type="match status" value="1"/>
</dbReference>
<evidence type="ECO:0000256" key="1">
    <source>
        <dbReference type="ARBA" id="ARBA00010688"/>
    </source>
</evidence>
<keyword evidence="2" id="KW-0808">Transferase</keyword>
<dbReference type="CDD" id="cd01166">
    <property type="entry name" value="KdgK"/>
    <property type="match status" value="1"/>
</dbReference>
<dbReference type="Pfam" id="PF00294">
    <property type="entry name" value="PfkB"/>
    <property type="match status" value="1"/>
</dbReference>
<dbReference type="GO" id="GO:0016301">
    <property type="term" value="F:kinase activity"/>
    <property type="evidence" value="ECO:0007669"/>
    <property type="project" value="UniProtKB-KW"/>
</dbReference>
<comment type="caution">
    <text evidence="5">The sequence shown here is derived from an EMBL/GenBank/DDBJ whole genome shotgun (WGS) entry which is preliminary data.</text>
</comment>
<dbReference type="InterPro" id="IPR052700">
    <property type="entry name" value="Carb_kinase_PfkB-like"/>
</dbReference>
<feature type="domain" description="Carbohydrate kinase PfkB" evidence="4">
    <location>
        <begin position="30"/>
        <end position="218"/>
    </location>
</feature>
<evidence type="ECO:0000313" key="6">
    <source>
        <dbReference type="Proteomes" id="UP001221217"/>
    </source>
</evidence>
<gene>
    <name evidence="5" type="ORF">PQJ61_10830</name>
</gene>
<keyword evidence="3 5" id="KW-0418">Kinase</keyword>
<accession>A0AAJ1IG38</accession>
<dbReference type="EMBL" id="JAQQAL010000023">
    <property type="protein sequence ID" value="MDC7227243.1"/>
    <property type="molecule type" value="Genomic_DNA"/>
</dbReference>
<dbReference type="InterPro" id="IPR011611">
    <property type="entry name" value="PfkB_dom"/>
</dbReference>
<evidence type="ECO:0000313" key="5">
    <source>
        <dbReference type="EMBL" id="MDC7227243.1"/>
    </source>
</evidence>